<proteinExistence type="predicted"/>
<gene>
    <name evidence="5" type="primary">feoB_3</name>
    <name evidence="5" type="ORF">HRbin17_01216</name>
</gene>
<dbReference type="EMBL" id="BEHT01000014">
    <property type="protein sequence ID" value="GBC98702.1"/>
    <property type="molecule type" value="Genomic_DNA"/>
</dbReference>
<feature type="domain" description="Ferrous iron transport protein B C-terminal" evidence="2">
    <location>
        <begin position="278"/>
        <end position="326"/>
    </location>
</feature>
<dbReference type="AlphaFoldDB" id="A0A2H5XBZ2"/>
<feature type="transmembrane region" description="Helical" evidence="1">
    <location>
        <begin position="404"/>
        <end position="425"/>
    </location>
</feature>
<comment type="caution">
    <text evidence="5">The sequence shown here is derived from an EMBL/GenBank/DDBJ whole genome shotgun (WGS) entry which is preliminary data.</text>
</comment>
<feature type="transmembrane region" description="Helical" evidence="1">
    <location>
        <begin position="356"/>
        <end position="383"/>
    </location>
</feature>
<feature type="transmembrane region" description="Helical" evidence="1">
    <location>
        <begin position="94"/>
        <end position="117"/>
    </location>
</feature>
<feature type="transmembrane region" description="Helical" evidence="1">
    <location>
        <begin position="330"/>
        <end position="350"/>
    </location>
</feature>
<dbReference type="PANTHER" id="PTHR43185:SF1">
    <property type="entry name" value="FE(2+) TRANSPORTER FEOB"/>
    <property type="match status" value="1"/>
</dbReference>
<dbReference type="InterPro" id="IPR050860">
    <property type="entry name" value="FeoB_GTPase"/>
</dbReference>
<dbReference type="InterPro" id="IPR011642">
    <property type="entry name" value="Gate_dom"/>
</dbReference>
<dbReference type="Pfam" id="PF17910">
    <property type="entry name" value="FeoB_Cyto"/>
    <property type="match status" value="1"/>
</dbReference>
<dbReference type="Pfam" id="PF07664">
    <property type="entry name" value="FeoB_C"/>
    <property type="match status" value="1"/>
</dbReference>
<dbReference type="InterPro" id="IPR011640">
    <property type="entry name" value="Fe2_transport_prot_B_C"/>
</dbReference>
<evidence type="ECO:0000313" key="6">
    <source>
        <dbReference type="Proteomes" id="UP000236173"/>
    </source>
</evidence>
<keyword evidence="1" id="KW-1133">Transmembrane helix</keyword>
<accession>A0A2H5XBZ2</accession>
<keyword evidence="1" id="KW-0812">Transmembrane</keyword>
<dbReference type="Proteomes" id="UP000236173">
    <property type="component" value="Unassembled WGS sequence"/>
</dbReference>
<protein>
    <submittedName>
        <fullName evidence="5">Fe(2+) transporter FeoB</fullName>
    </submittedName>
</protein>
<evidence type="ECO:0000313" key="5">
    <source>
        <dbReference type="EMBL" id="GBC98702.1"/>
    </source>
</evidence>
<evidence type="ECO:0000256" key="1">
    <source>
        <dbReference type="SAM" id="Phobius"/>
    </source>
</evidence>
<dbReference type="Gene3D" id="1.10.287.1770">
    <property type="match status" value="1"/>
</dbReference>
<feature type="transmembrane region" description="Helical" evidence="1">
    <location>
        <begin position="431"/>
        <end position="453"/>
    </location>
</feature>
<feature type="transmembrane region" description="Helical" evidence="1">
    <location>
        <begin position="211"/>
        <end position="233"/>
    </location>
</feature>
<name>A0A2H5XBZ2_9BACT</name>
<feature type="domain" description="Nucleoside transporter/FeoB GTPase Gate" evidence="3">
    <location>
        <begin position="332"/>
        <end position="431"/>
    </location>
</feature>
<keyword evidence="1" id="KW-0472">Membrane</keyword>
<evidence type="ECO:0000259" key="4">
    <source>
        <dbReference type="Pfam" id="PF17910"/>
    </source>
</evidence>
<feature type="transmembrane region" description="Helical" evidence="1">
    <location>
        <begin position="275"/>
        <end position="297"/>
    </location>
</feature>
<organism evidence="5 6">
    <name type="scientific">Candidatus Fervidibacter japonicus</name>
    <dbReference type="NCBI Taxonomy" id="2035412"/>
    <lineage>
        <taxon>Bacteria</taxon>
        <taxon>Candidatus Fervidibacterota</taxon>
        <taxon>Candidatus Fervidibacter</taxon>
    </lineage>
</organism>
<evidence type="ECO:0000259" key="3">
    <source>
        <dbReference type="Pfam" id="PF07670"/>
    </source>
</evidence>
<dbReference type="GO" id="GO:0005886">
    <property type="term" value="C:plasma membrane"/>
    <property type="evidence" value="ECO:0007669"/>
    <property type="project" value="TreeGrafter"/>
</dbReference>
<dbReference type="Pfam" id="PF07670">
    <property type="entry name" value="Gate"/>
    <property type="match status" value="2"/>
</dbReference>
<sequence length="468" mass="52481">MQRLQADYGVSKRAIALLLLQEDSEVEAWVAQRDGPAVLEAVRRIVREMKAGGERSPLYRIITTRQRFAEAVAHQVLDHTFVKPRTFSDWLSDLLIHPLWGSLFLAALLYFGFYQFVGVLAAGTAVEFLEDTVFGKYLLPPIVRFFEWLVPFGWLRDLFVGEYGIFTLGIRYALALLLPIVTAFFLMFSLVEDSGYFPRLALLVDRLFKGIGLSGRAVIPMVLGFGCDTMATMVTRILETRRERLLATLLLALAIPCSAQLGVIMATVSKVKGGIAVWASFVFAVFLLVGYLTARLLPGDPPRFYMEVVPLRLPRLENVLVKTWTRLQWYLWEVTPLFIVASVLIWLGRITHLFDLVIAVLAYPVQWVGLPKALAPVILFGFFRRDYGAAGLLDMVDKGAIGGIDLVVTAIILTLFVPCIAQFLMMVREHGWRAALVMAGFIFPFAFFCGFLAKHLLLWLHAAGWVAG</sequence>
<feature type="domain" description="Nucleoside transporter/FeoB GTPase Gate" evidence="3">
    <location>
        <begin position="177"/>
        <end position="268"/>
    </location>
</feature>
<dbReference type="GO" id="GO:0015093">
    <property type="term" value="F:ferrous iron transmembrane transporter activity"/>
    <property type="evidence" value="ECO:0007669"/>
    <property type="project" value="InterPro"/>
</dbReference>
<feature type="transmembrane region" description="Helical" evidence="1">
    <location>
        <begin position="137"/>
        <end position="156"/>
    </location>
</feature>
<evidence type="ECO:0000259" key="2">
    <source>
        <dbReference type="Pfam" id="PF07664"/>
    </source>
</evidence>
<feature type="domain" description="FeoB cytosolic helical" evidence="4">
    <location>
        <begin position="7"/>
        <end position="77"/>
    </location>
</feature>
<reference evidence="6" key="1">
    <citation type="submission" date="2017-09" db="EMBL/GenBank/DDBJ databases">
        <title>Metaegenomics of thermophilic ammonia-oxidizing enrichment culture.</title>
        <authorList>
            <person name="Kato S."/>
            <person name="Suzuki K."/>
        </authorList>
    </citation>
    <scope>NUCLEOTIDE SEQUENCE [LARGE SCALE GENOMIC DNA]</scope>
</reference>
<dbReference type="InterPro" id="IPR041069">
    <property type="entry name" value="FeoB_Cyto"/>
</dbReference>
<feature type="transmembrane region" description="Helical" evidence="1">
    <location>
        <begin position="245"/>
        <end position="269"/>
    </location>
</feature>
<dbReference type="PANTHER" id="PTHR43185">
    <property type="entry name" value="FERROUS IRON TRANSPORT PROTEIN B"/>
    <property type="match status" value="1"/>
</dbReference>
<feature type="transmembrane region" description="Helical" evidence="1">
    <location>
        <begin position="168"/>
        <end position="191"/>
    </location>
</feature>